<accession>A0A5N6N2I8</accession>
<dbReference type="AlphaFoldDB" id="A0A5N6N2I8"/>
<evidence type="ECO:0000313" key="3">
    <source>
        <dbReference type="Proteomes" id="UP000326396"/>
    </source>
</evidence>
<reference evidence="2 3" key="1">
    <citation type="submission" date="2019-05" db="EMBL/GenBank/DDBJ databases">
        <title>Mikania micrantha, genome provides insights into the molecular mechanism of rapid growth.</title>
        <authorList>
            <person name="Liu B."/>
        </authorList>
    </citation>
    <scope>NUCLEOTIDE SEQUENCE [LARGE SCALE GENOMIC DNA]</scope>
    <source>
        <strain evidence="2">NLD-2019</strain>
        <tissue evidence="2">Leaf</tissue>
    </source>
</reference>
<protein>
    <recommendedName>
        <fullName evidence="1">Retrotransposon gag domain-containing protein</fullName>
    </recommendedName>
</protein>
<dbReference type="Pfam" id="PF03732">
    <property type="entry name" value="Retrotrans_gag"/>
    <property type="match status" value="1"/>
</dbReference>
<keyword evidence="3" id="KW-1185">Reference proteome</keyword>
<gene>
    <name evidence="2" type="ORF">E3N88_28506</name>
</gene>
<evidence type="ECO:0000259" key="1">
    <source>
        <dbReference type="Pfam" id="PF03732"/>
    </source>
</evidence>
<feature type="domain" description="Retrotransposon gag" evidence="1">
    <location>
        <begin position="1"/>
        <end position="92"/>
    </location>
</feature>
<organism evidence="2 3">
    <name type="scientific">Mikania micrantha</name>
    <name type="common">bitter vine</name>
    <dbReference type="NCBI Taxonomy" id="192012"/>
    <lineage>
        <taxon>Eukaryota</taxon>
        <taxon>Viridiplantae</taxon>
        <taxon>Streptophyta</taxon>
        <taxon>Embryophyta</taxon>
        <taxon>Tracheophyta</taxon>
        <taxon>Spermatophyta</taxon>
        <taxon>Magnoliopsida</taxon>
        <taxon>eudicotyledons</taxon>
        <taxon>Gunneridae</taxon>
        <taxon>Pentapetalae</taxon>
        <taxon>asterids</taxon>
        <taxon>campanulids</taxon>
        <taxon>Asterales</taxon>
        <taxon>Asteraceae</taxon>
        <taxon>Asteroideae</taxon>
        <taxon>Heliantheae alliance</taxon>
        <taxon>Eupatorieae</taxon>
        <taxon>Mikania</taxon>
    </lineage>
</organism>
<dbReference type="InterPro" id="IPR005162">
    <property type="entry name" value="Retrotrans_gag_dom"/>
</dbReference>
<dbReference type="OrthoDB" id="1740536at2759"/>
<name>A0A5N6N2I8_9ASTR</name>
<evidence type="ECO:0000313" key="2">
    <source>
        <dbReference type="EMBL" id="KAD4179915.1"/>
    </source>
</evidence>
<proteinExistence type="predicted"/>
<dbReference type="PANTHER" id="PTHR33223">
    <property type="entry name" value="CCHC-TYPE DOMAIN-CONTAINING PROTEIN"/>
    <property type="match status" value="1"/>
</dbReference>
<sequence>MFTQTLVGPARLWFNSLPNGSIDTFEDLSGKFLANFMQQKRYTRDPVELHNIKQKEDEDLRAFMERYKTESLSIGGATEQMRVSGYIHGVRPRQLIEDLNRKIPKSMEEAMERTEAFVRGKEAAQAIDPGKRLKNQSWKRSPPRQRHSTLRYSSFTDKISSYRTGDSYKPYSKGGYGSKYHDEDKGKNEQFTVLTKTPKEILATEEARGELRRSGIDFQEAIGS</sequence>
<dbReference type="PANTHER" id="PTHR33223:SF11">
    <property type="entry name" value="ELEMENT PROTEIN, PUTATIVE-RELATED"/>
    <property type="match status" value="1"/>
</dbReference>
<comment type="caution">
    <text evidence="2">The sequence shown here is derived from an EMBL/GenBank/DDBJ whole genome shotgun (WGS) entry which is preliminary data.</text>
</comment>
<dbReference type="EMBL" id="SZYD01000014">
    <property type="protein sequence ID" value="KAD4179915.1"/>
    <property type="molecule type" value="Genomic_DNA"/>
</dbReference>
<dbReference type="Proteomes" id="UP000326396">
    <property type="component" value="Linkage Group LG4"/>
</dbReference>